<dbReference type="SUPFAM" id="SSF56024">
    <property type="entry name" value="Phospholipase D/nuclease"/>
    <property type="match status" value="2"/>
</dbReference>
<dbReference type="Proteomes" id="UP001360953">
    <property type="component" value="Unassembled WGS sequence"/>
</dbReference>
<dbReference type="CDD" id="cd00138">
    <property type="entry name" value="PLDc_SF"/>
    <property type="match status" value="1"/>
</dbReference>
<accession>A0ABR1M6K4</accession>
<organism evidence="3 4">
    <name type="scientific">Phyllosticta citribraziliensis</name>
    <dbReference type="NCBI Taxonomy" id="989973"/>
    <lineage>
        <taxon>Eukaryota</taxon>
        <taxon>Fungi</taxon>
        <taxon>Dikarya</taxon>
        <taxon>Ascomycota</taxon>
        <taxon>Pezizomycotina</taxon>
        <taxon>Dothideomycetes</taxon>
        <taxon>Dothideomycetes incertae sedis</taxon>
        <taxon>Botryosphaeriales</taxon>
        <taxon>Phyllostictaceae</taxon>
        <taxon>Phyllosticta</taxon>
    </lineage>
</organism>
<dbReference type="InterPro" id="IPR001736">
    <property type="entry name" value="PLipase_D/transphosphatidylase"/>
</dbReference>
<dbReference type="PROSITE" id="PS50035">
    <property type="entry name" value="PLD"/>
    <property type="match status" value="2"/>
</dbReference>
<reference evidence="3 4" key="1">
    <citation type="submission" date="2024-04" db="EMBL/GenBank/DDBJ databases">
        <title>Phyllosticta paracitricarpa is synonymous to the EU quarantine fungus P. citricarpa based on phylogenomic analyses.</title>
        <authorList>
            <consortium name="Lawrence Berkeley National Laboratory"/>
            <person name="Van ingen-buijs V.A."/>
            <person name="Van westerhoven A.C."/>
            <person name="Haridas S."/>
            <person name="Skiadas P."/>
            <person name="Martin F."/>
            <person name="Groenewald J.Z."/>
            <person name="Crous P.W."/>
            <person name="Seidl M.F."/>
        </authorList>
    </citation>
    <scope>NUCLEOTIDE SEQUENCE [LARGE SCALE GENOMIC DNA]</scope>
    <source>
        <strain evidence="3 4">CPC 17464</strain>
    </source>
</reference>
<name>A0ABR1M6K4_9PEZI</name>
<protein>
    <recommendedName>
        <fullName evidence="2">PLD phosphodiesterase domain-containing protein</fullName>
    </recommendedName>
</protein>
<evidence type="ECO:0000313" key="4">
    <source>
        <dbReference type="Proteomes" id="UP001360953"/>
    </source>
</evidence>
<dbReference type="Pfam" id="PF13091">
    <property type="entry name" value="PLDc_2"/>
    <property type="match status" value="1"/>
</dbReference>
<evidence type="ECO:0000259" key="2">
    <source>
        <dbReference type="PROSITE" id="PS50035"/>
    </source>
</evidence>
<feature type="domain" description="PLD phosphodiesterase" evidence="2">
    <location>
        <begin position="441"/>
        <end position="463"/>
    </location>
</feature>
<dbReference type="SMART" id="SM00155">
    <property type="entry name" value="PLDc"/>
    <property type="match status" value="2"/>
</dbReference>
<dbReference type="RefSeq" id="XP_066658938.1">
    <property type="nucleotide sequence ID" value="XM_066799216.1"/>
</dbReference>
<dbReference type="PANTHER" id="PTHR21248">
    <property type="entry name" value="CARDIOLIPIN SYNTHASE"/>
    <property type="match status" value="1"/>
</dbReference>
<feature type="region of interest" description="Disordered" evidence="1">
    <location>
        <begin position="1"/>
        <end position="23"/>
    </location>
</feature>
<proteinExistence type="predicted"/>
<dbReference type="GeneID" id="92032122"/>
<dbReference type="Gene3D" id="3.30.870.10">
    <property type="entry name" value="Endonuclease Chain A"/>
    <property type="match status" value="2"/>
</dbReference>
<feature type="domain" description="PLD phosphodiesterase" evidence="2">
    <location>
        <begin position="192"/>
        <end position="219"/>
    </location>
</feature>
<dbReference type="EMBL" id="JBBPEH010000002">
    <property type="protein sequence ID" value="KAK7542645.1"/>
    <property type="molecule type" value="Genomic_DNA"/>
</dbReference>
<sequence length="502" mass="55899">MEDTDNDTNSARPALLRNPDSGDVLTGSERNNFTGLVGDWARSLTANLSQHENDIPNYYLKDPFGLVTTSYVHSFQVGTGESIFEQTISRIENARFEVIFVTCFWAKSSSLEKLAKSLKALSSKSLRNNQGSSKIRVRIGLSSSSACQKLLHTNSVDGHVYTTSEWTTKLGLPDPSELAGLDLEVKSVFVKPFSVMHPKFVIVDRQLVFLPSCNVSWENWFEGCLAMSGGIVGQFVQFWYKFWNQDRGGLPAIGSHTTEDVPAVALHRRLSVVQETPVWMSYLSNCIGVEIPTVFLPSPHHTNPKFQPIPGLKAPHPPSTPLNVFLEKLFERAQFEVYVQTPNLTCPLVLDALFAALARGVDVCILTSERLMVLEQLGTAGTTTSREMKKLVKKYTKLLKASPVQDVERDGARNPAQLGRLSIKYFDAPADAKPEDPVQSHLKLTIVDEEFVVLGSGNMDRASWYTSQELGVAFWSTEVAAEIQRLVKANLIRSTKIFYPRR</sequence>
<gene>
    <name evidence="3" type="ORF">J3D65DRAFT_614491</name>
</gene>
<evidence type="ECO:0000256" key="1">
    <source>
        <dbReference type="SAM" id="MobiDB-lite"/>
    </source>
</evidence>
<dbReference type="InterPro" id="IPR025202">
    <property type="entry name" value="PLD-like_dom"/>
</dbReference>
<dbReference type="PANTHER" id="PTHR21248:SF11">
    <property type="entry name" value="PLD PHOSPHODIESTERASE DOMAIN-CONTAINING PROTEIN"/>
    <property type="match status" value="1"/>
</dbReference>
<comment type="caution">
    <text evidence="3">The sequence shown here is derived from an EMBL/GenBank/DDBJ whole genome shotgun (WGS) entry which is preliminary data.</text>
</comment>
<keyword evidence="4" id="KW-1185">Reference proteome</keyword>
<evidence type="ECO:0000313" key="3">
    <source>
        <dbReference type="EMBL" id="KAK7542645.1"/>
    </source>
</evidence>